<feature type="domain" description="C-type lectin" evidence="8">
    <location>
        <begin position="127"/>
        <end position="239"/>
    </location>
</feature>
<dbReference type="InterPro" id="IPR033992">
    <property type="entry name" value="NKR-like_CTLD"/>
</dbReference>
<evidence type="ECO:0000259" key="8">
    <source>
        <dbReference type="PROSITE" id="PS50041"/>
    </source>
</evidence>
<evidence type="ECO:0000313" key="10">
    <source>
        <dbReference type="Proteomes" id="UP001488838"/>
    </source>
</evidence>
<dbReference type="GO" id="GO:0046703">
    <property type="term" value="F:natural killer cell lectin-like receptor binding"/>
    <property type="evidence" value="ECO:0007669"/>
    <property type="project" value="TreeGrafter"/>
</dbReference>
<evidence type="ECO:0000256" key="3">
    <source>
        <dbReference type="ARBA" id="ARBA00022734"/>
    </source>
</evidence>
<dbReference type="EMBL" id="JBBHLL010000816">
    <property type="protein sequence ID" value="KAK7797533.1"/>
    <property type="molecule type" value="Genomic_DNA"/>
</dbReference>
<feature type="transmembrane region" description="Helical" evidence="7">
    <location>
        <begin position="76"/>
        <end position="99"/>
    </location>
</feature>
<evidence type="ECO:0000256" key="1">
    <source>
        <dbReference type="ARBA" id="ARBA00004401"/>
    </source>
</evidence>
<evidence type="ECO:0000256" key="2">
    <source>
        <dbReference type="ARBA" id="ARBA00022692"/>
    </source>
</evidence>
<proteinExistence type="predicted"/>
<evidence type="ECO:0000256" key="7">
    <source>
        <dbReference type="SAM" id="Phobius"/>
    </source>
</evidence>
<accession>A0AAW0H4Z5</accession>
<dbReference type="CDD" id="cd03593">
    <property type="entry name" value="CLECT_NK_receptors_like"/>
    <property type="match status" value="1"/>
</dbReference>
<evidence type="ECO:0000256" key="5">
    <source>
        <dbReference type="ARBA" id="ARBA00022989"/>
    </source>
</evidence>
<dbReference type="Pfam" id="PF00059">
    <property type="entry name" value="Lectin_C"/>
    <property type="match status" value="1"/>
</dbReference>
<keyword evidence="10" id="KW-1185">Reference proteome</keyword>
<feature type="non-terminal residue" evidence="9">
    <location>
        <position position="1"/>
    </location>
</feature>
<keyword evidence="3" id="KW-0430">Lectin</keyword>
<comment type="caution">
    <text evidence="9">The sequence shown here is derived from an EMBL/GenBank/DDBJ whole genome shotgun (WGS) entry which is preliminary data.</text>
</comment>
<name>A0AAW0H4Z5_MYOGA</name>
<evidence type="ECO:0000313" key="9">
    <source>
        <dbReference type="EMBL" id="KAK7797533.1"/>
    </source>
</evidence>
<dbReference type="InterPro" id="IPR016187">
    <property type="entry name" value="CTDL_fold"/>
</dbReference>
<dbReference type="Proteomes" id="UP001488838">
    <property type="component" value="Unassembled WGS sequence"/>
</dbReference>
<keyword evidence="5 7" id="KW-1133">Transmembrane helix</keyword>
<keyword evidence="4" id="KW-0735">Signal-anchor</keyword>
<evidence type="ECO:0000256" key="4">
    <source>
        <dbReference type="ARBA" id="ARBA00022968"/>
    </source>
</evidence>
<dbReference type="SUPFAM" id="SSF56436">
    <property type="entry name" value="C-type lectin-like"/>
    <property type="match status" value="1"/>
</dbReference>
<dbReference type="AlphaFoldDB" id="A0AAW0H4Z5"/>
<dbReference type="PANTHER" id="PTHR45710:SF35">
    <property type="entry name" value="C-TYPE LECTIN DOMAIN FAMILY 2 MEMBER D"/>
    <property type="match status" value="1"/>
</dbReference>
<organism evidence="9 10">
    <name type="scientific">Myodes glareolus</name>
    <name type="common">Bank vole</name>
    <name type="synonym">Clethrionomys glareolus</name>
    <dbReference type="NCBI Taxonomy" id="447135"/>
    <lineage>
        <taxon>Eukaryota</taxon>
        <taxon>Metazoa</taxon>
        <taxon>Chordata</taxon>
        <taxon>Craniata</taxon>
        <taxon>Vertebrata</taxon>
        <taxon>Euteleostomi</taxon>
        <taxon>Mammalia</taxon>
        <taxon>Eutheria</taxon>
        <taxon>Euarchontoglires</taxon>
        <taxon>Glires</taxon>
        <taxon>Rodentia</taxon>
        <taxon>Myomorpha</taxon>
        <taxon>Muroidea</taxon>
        <taxon>Cricetidae</taxon>
        <taxon>Arvicolinae</taxon>
        <taxon>Myodes</taxon>
    </lineage>
</organism>
<dbReference type="GO" id="GO:0009897">
    <property type="term" value="C:external side of plasma membrane"/>
    <property type="evidence" value="ECO:0007669"/>
    <property type="project" value="TreeGrafter"/>
</dbReference>
<reference evidence="9 10" key="1">
    <citation type="journal article" date="2023" name="bioRxiv">
        <title>Conserved and derived expression patterns and positive selection on dental genes reveal complex evolutionary context of ever-growing rodent molars.</title>
        <authorList>
            <person name="Calamari Z.T."/>
            <person name="Song A."/>
            <person name="Cohen E."/>
            <person name="Akter M."/>
            <person name="Roy R.D."/>
            <person name="Hallikas O."/>
            <person name="Christensen M.M."/>
            <person name="Li P."/>
            <person name="Marangoni P."/>
            <person name="Jernvall J."/>
            <person name="Klein O.D."/>
        </authorList>
    </citation>
    <scope>NUCLEOTIDE SEQUENCE [LARGE SCALE GENOMIC DNA]</scope>
    <source>
        <strain evidence="9">V071</strain>
    </source>
</reference>
<dbReference type="InterPro" id="IPR016186">
    <property type="entry name" value="C-type_lectin-like/link_sf"/>
</dbReference>
<keyword evidence="6 7" id="KW-0472">Membrane</keyword>
<protein>
    <recommendedName>
        <fullName evidence="8">C-type lectin domain-containing protein</fullName>
    </recommendedName>
</protein>
<keyword evidence="2 7" id="KW-0812">Transmembrane</keyword>
<sequence>RGLWLHTRLEQRKKFAESLVNEGIGEPGAKALMCEDLSGLSSSFNGNDGNDDELQKVTGKKLKGKFLRTVSPVSPAGLHCCYAVIIVFTGAVIALSVALSLSVRKEEKAIANPEAGYATCPRDWIGFGSKCFYFSEHTSNWTSSQTSCMELGAHLTQFDSQEELNFLNRFKGDFAAWIGLHRESSEHPWMWTDNTEYNNLVPTRGEGNHAYLSDRGISSGRNNIRRNWICSKPYSYTVQCPGVSQLV</sequence>
<dbReference type="Gene3D" id="3.10.100.10">
    <property type="entry name" value="Mannose-Binding Protein A, subunit A"/>
    <property type="match status" value="1"/>
</dbReference>
<dbReference type="SMART" id="SM00034">
    <property type="entry name" value="CLECT"/>
    <property type="match status" value="1"/>
</dbReference>
<dbReference type="PANTHER" id="PTHR45710">
    <property type="entry name" value="C-TYPE LECTIN DOMAIN-CONTAINING PROTEIN 180"/>
    <property type="match status" value="1"/>
</dbReference>
<dbReference type="PROSITE" id="PS50041">
    <property type="entry name" value="C_TYPE_LECTIN_2"/>
    <property type="match status" value="1"/>
</dbReference>
<dbReference type="InterPro" id="IPR050828">
    <property type="entry name" value="C-type_lectin/matrix_domain"/>
</dbReference>
<dbReference type="InterPro" id="IPR001304">
    <property type="entry name" value="C-type_lectin-like"/>
</dbReference>
<evidence type="ECO:0000256" key="6">
    <source>
        <dbReference type="ARBA" id="ARBA00023136"/>
    </source>
</evidence>
<gene>
    <name evidence="9" type="ORF">U0070_000965</name>
</gene>
<comment type="subcellular location">
    <subcellularLocation>
        <location evidence="1">Cell membrane</location>
        <topology evidence="1">Single-pass type II membrane protein</topology>
    </subcellularLocation>
</comment>
<dbReference type="GO" id="GO:0030246">
    <property type="term" value="F:carbohydrate binding"/>
    <property type="evidence" value="ECO:0007669"/>
    <property type="project" value="UniProtKB-KW"/>
</dbReference>